<dbReference type="Pfam" id="PF11951">
    <property type="entry name" value="Fungal_trans_2"/>
    <property type="match status" value="1"/>
</dbReference>
<sequence length="442" mass="50183">MQRTRNYVCKNCLERGRNCDGNEPICNLCIRDGLFCSGPEPPIRTRSPAAPPWGPPEFTHTHNGPLKNASDIFRGVVSTIVSTPSWGSSNGNSNYSIRHNSPLMVRLTTPRTLALDPQIESNTLPFILGQYIRFVEKIAFRMPPPEVRNGIVVRLRSSVITFSVMSLGARIFQALIDNFDGTNWAIYANLTDRLYSHICSEANKVDDHSHLEWRLAGTIELAGFKFMTSNNAAGYELIQKTTPTFLRLAYQHPEIWTKRGMISLSQVMLYAKYEIFSFIWTDNIAAMVLGTSTFLPYDTTALANHSQFRMEWIWGCPEEFIVQCARINSSWSSEGEYNDWSQWKRIEKELVEWEPIPESSTDSRDAIARLAVQESWRHAMLIYLYMAICGVNSADPRVDASVNQITKLVRTVKHTDSFDRHLFVPYLIASAEPALDMNLNGP</sequence>
<evidence type="ECO:0000256" key="1">
    <source>
        <dbReference type="ARBA" id="ARBA00004123"/>
    </source>
</evidence>
<dbReference type="InterPro" id="IPR036864">
    <property type="entry name" value="Zn2-C6_fun-type_DNA-bd_sf"/>
</dbReference>
<evidence type="ECO:0000313" key="5">
    <source>
        <dbReference type="Proteomes" id="UP000663846"/>
    </source>
</evidence>
<comment type="subcellular location">
    <subcellularLocation>
        <location evidence="1">Nucleus</location>
    </subcellularLocation>
</comment>
<evidence type="ECO:0000259" key="3">
    <source>
        <dbReference type="SMART" id="SM00066"/>
    </source>
</evidence>
<keyword evidence="2" id="KW-0539">Nucleus</keyword>
<organism evidence="4 5">
    <name type="scientific">Rhizoctonia solani</name>
    <dbReference type="NCBI Taxonomy" id="456999"/>
    <lineage>
        <taxon>Eukaryota</taxon>
        <taxon>Fungi</taxon>
        <taxon>Dikarya</taxon>
        <taxon>Basidiomycota</taxon>
        <taxon>Agaricomycotina</taxon>
        <taxon>Agaricomycetes</taxon>
        <taxon>Cantharellales</taxon>
        <taxon>Ceratobasidiaceae</taxon>
        <taxon>Rhizoctonia</taxon>
    </lineage>
</organism>
<comment type="caution">
    <text evidence="4">The sequence shown here is derived from an EMBL/GenBank/DDBJ whole genome shotgun (WGS) entry which is preliminary data.</text>
</comment>
<feature type="domain" description="Zn(2)-C6 fungal-type" evidence="3">
    <location>
        <begin position="3"/>
        <end position="47"/>
    </location>
</feature>
<name>A0A8H2WLK5_9AGAM</name>
<dbReference type="GO" id="GO:0000981">
    <property type="term" value="F:DNA-binding transcription factor activity, RNA polymerase II-specific"/>
    <property type="evidence" value="ECO:0007669"/>
    <property type="project" value="InterPro"/>
</dbReference>
<dbReference type="SMART" id="SM00066">
    <property type="entry name" value="GAL4"/>
    <property type="match status" value="1"/>
</dbReference>
<evidence type="ECO:0000256" key="2">
    <source>
        <dbReference type="ARBA" id="ARBA00023242"/>
    </source>
</evidence>
<protein>
    <recommendedName>
        <fullName evidence="3">Zn(2)-C6 fungal-type domain-containing protein</fullName>
    </recommendedName>
</protein>
<dbReference type="PANTHER" id="PTHR37534:SF46">
    <property type="entry name" value="ZN(II)2CYS6 TRANSCRIPTION FACTOR (EUROFUNG)"/>
    <property type="match status" value="1"/>
</dbReference>
<reference evidence="4" key="1">
    <citation type="submission" date="2021-01" db="EMBL/GenBank/DDBJ databases">
        <authorList>
            <person name="Kaushik A."/>
        </authorList>
    </citation>
    <scope>NUCLEOTIDE SEQUENCE</scope>
    <source>
        <strain evidence="4">AG1-1C</strain>
    </source>
</reference>
<proteinExistence type="predicted"/>
<accession>A0A8H2WLK5</accession>
<dbReference type="SUPFAM" id="SSF57701">
    <property type="entry name" value="Zn2/Cys6 DNA-binding domain"/>
    <property type="match status" value="1"/>
</dbReference>
<dbReference type="Proteomes" id="UP000663846">
    <property type="component" value="Unassembled WGS sequence"/>
</dbReference>
<dbReference type="InterPro" id="IPR001138">
    <property type="entry name" value="Zn2Cys6_DnaBD"/>
</dbReference>
<gene>
    <name evidence="4" type="ORF">RDB_LOCUS43620</name>
</gene>
<dbReference type="GO" id="GO:0005634">
    <property type="term" value="C:nucleus"/>
    <property type="evidence" value="ECO:0007669"/>
    <property type="project" value="UniProtKB-SubCell"/>
</dbReference>
<dbReference type="AlphaFoldDB" id="A0A8H2WLK5"/>
<dbReference type="GO" id="GO:0008270">
    <property type="term" value="F:zinc ion binding"/>
    <property type="evidence" value="ECO:0007669"/>
    <property type="project" value="InterPro"/>
</dbReference>
<dbReference type="CDD" id="cd00067">
    <property type="entry name" value="GAL4"/>
    <property type="match status" value="1"/>
</dbReference>
<dbReference type="InterPro" id="IPR021858">
    <property type="entry name" value="Fun_TF"/>
</dbReference>
<dbReference type="PANTHER" id="PTHR37534">
    <property type="entry name" value="TRANSCRIPTIONAL ACTIVATOR PROTEIN UGA3"/>
    <property type="match status" value="1"/>
</dbReference>
<evidence type="ECO:0000313" key="4">
    <source>
        <dbReference type="EMBL" id="CAE6390628.1"/>
    </source>
</evidence>
<dbReference type="EMBL" id="CAJMWS010000283">
    <property type="protein sequence ID" value="CAE6390628.1"/>
    <property type="molecule type" value="Genomic_DNA"/>
</dbReference>